<dbReference type="CDD" id="cd08557">
    <property type="entry name" value="PI-PLCc_bacteria_like"/>
    <property type="match status" value="1"/>
</dbReference>
<reference evidence="3" key="1">
    <citation type="submission" date="2023-06" db="EMBL/GenBank/DDBJ databases">
        <authorList>
            <person name="Zeman M."/>
            <person name="Kubasova T."/>
            <person name="Jahodarova E."/>
            <person name="Nykrynova M."/>
            <person name="Rychlik I."/>
        </authorList>
    </citation>
    <scope>NUCLEOTIDE SEQUENCE</scope>
    <source>
        <strain evidence="3">ET15</strain>
        <strain evidence="2">ET37</strain>
    </source>
</reference>
<name>A0AAW7JHN7_9BACT</name>
<dbReference type="RefSeq" id="WP_289826275.1">
    <property type="nucleotide sequence ID" value="NZ_JAUEIE010000023.1"/>
</dbReference>
<dbReference type="EMBL" id="JAUEIE010000023">
    <property type="protein sequence ID" value="MDN0023857.1"/>
    <property type="molecule type" value="Genomic_DNA"/>
</dbReference>
<feature type="chain" id="PRO_5043510388" evidence="1">
    <location>
        <begin position="20"/>
        <end position="923"/>
    </location>
</feature>
<feature type="signal peptide" evidence="1">
    <location>
        <begin position="1"/>
        <end position="19"/>
    </location>
</feature>
<keyword evidence="4" id="KW-1185">Reference proteome</keyword>
<gene>
    <name evidence="2" type="ORF">QVN81_12685</name>
    <name evidence="3" type="ORF">QVN84_02570</name>
</gene>
<dbReference type="PANTHER" id="PTHR13593">
    <property type="match status" value="1"/>
</dbReference>
<comment type="caution">
    <text evidence="3">The sequence shown here is derived from an EMBL/GenBank/DDBJ whole genome shotgun (WGS) entry which is preliminary data.</text>
</comment>
<dbReference type="GO" id="GO:0006629">
    <property type="term" value="P:lipid metabolic process"/>
    <property type="evidence" value="ECO:0007669"/>
    <property type="project" value="InterPro"/>
</dbReference>
<dbReference type="AlphaFoldDB" id="A0AAW7JHN7"/>
<dbReference type="Gene3D" id="3.20.20.190">
    <property type="entry name" value="Phosphatidylinositol (PI) phosphodiesterase"/>
    <property type="match status" value="1"/>
</dbReference>
<reference evidence="3" key="2">
    <citation type="submission" date="2023-08" db="EMBL/GenBank/DDBJ databases">
        <title>Identification and characterization of horizontal gene transfer across gut microbiota members of farm animals based on homology search.</title>
        <authorList>
            <person name="Schwarzerova J."/>
            <person name="Nykrynova M."/>
            <person name="Jureckova K."/>
            <person name="Cejkova D."/>
            <person name="Rychlik I."/>
        </authorList>
    </citation>
    <scope>NUCLEOTIDE SEQUENCE</scope>
    <source>
        <strain evidence="3">ET15</strain>
        <strain evidence="2">ET37</strain>
    </source>
</reference>
<dbReference type="Proteomes" id="UP001167831">
    <property type="component" value="Unassembled WGS sequence"/>
</dbReference>
<keyword evidence="1" id="KW-0732">Signal</keyword>
<accession>A0AAW7JHN7</accession>
<dbReference type="InterPro" id="IPR051057">
    <property type="entry name" value="PI-PLC_domain"/>
</dbReference>
<evidence type="ECO:0000313" key="2">
    <source>
        <dbReference type="EMBL" id="MDN0023857.1"/>
    </source>
</evidence>
<dbReference type="GO" id="GO:0008081">
    <property type="term" value="F:phosphoric diester hydrolase activity"/>
    <property type="evidence" value="ECO:0007669"/>
    <property type="project" value="InterPro"/>
</dbReference>
<dbReference type="Proteomes" id="UP001168478">
    <property type="component" value="Unassembled WGS sequence"/>
</dbReference>
<organism evidence="3 5">
    <name type="scientific">Leyella lascolaii</name>
    <dbReference type="NCBI Taxonomy" id="1776379"/>
    <lineage>
        <taxon>Bacteria</taxon>
        <taxon>Pseudomonadati</taxon>
        <taxon>Bacteroidota</taxon>
        <taxon>Bacteroidia</taxon>
        <taxon>Bacteroidales</taxon>
        <taxon>Prevotellaceae</taxon>
        <taxon>Leyella</taxon>
    </lineage>
</organism>
<evidence type="ECO:0000313" key="5">
    <source>
        <dbReference type="Proteomes" id="UP001168478"/>
    </source>
</evidence>
<protein>
    <submittedName>
        <fullName evidence="3">Uncharacterized protein</fullName>
    </submittedName>
</protein>
<evidence type="ECO:0000313" key="3">
    <source>
        <dbReference type="EMBL" id="MDN0024412.1"/>
    </source>
</evidence>
<dbReference type="PROSITE" id="PS51257">
    <property type="entry name" value="PROKAR_LIPOPROTEIN"/>
    <property type="match status" value="1"/>
</dbReference>
<dbReference type="SUPFAM" id="SSF51695">
    <property type="entry name" value="PLC-like phosphodiesterases"/>
    <property type="match status" value="1"/>
</dbReference>
<dbReference type="InterPro" id="IPR017946">
    <property type="entry name" value="PLC-like_Pdiesterase_TIM-brl"/>
</dbReference>
<dbReference type="EMBL" id="JAUEIF010000002">
    <property type="protein sequence ID" value="MDN0024412.1"/>
    <property type="molecule type" value="Genomic_DNA"/>
</dbReference>
<proteinExistence type="predicted"/>
<evidence type="ECO:0000313" key="4">
    <source>
        <dbReference type="Proteomes" id="UP001167831"/>
    </source>
</evidence>
<dbReference type="PANTHER" id="PTHR13593:SF113">
    <property type="entry name" value="SI:DKEY-266F7.9"/>
    <property type="match status" value="1"/>
</dbReference>
<sequence>MRKHLLFVVLAGVMTTACTDDLEPEVTPVGPSTFNDDIPTTGIAVDFSASSSQPEVVDEASAKIFSAWTKTANAGGSNGAMRVHYGINDDMQRALSLYWDAGDKMSIIQVARDKNTGKVLTNSDGTLAKYNYVIGDNPGNVQLQGITVASGDNPAMKWYANADEYRFYATYPAIGEESGIKALNPVMPGGTFDKQKKARVTVTVPKKQVCKLTGNKNDGWWTSTPDMKNCYMVGESDVYTTTEGTHTINFKPIMTTLNIGVRGTGDANSVTVSGVRIYLKDASGKRIAFPDEITLNYQTLNYKQNGVQKSMVNCNYIDHAYDHSTVAGNEDIDMGSLDENSNIDPSKDNTTPYIEVRFSKTQELESGQGAILTAFIPPYIFARGHYGLDIVPIYDQLIDESVTDNVISYGAGSPNPDTRIIIPSTKIALESKRVKLISPLDWMGRLDDDVLLKDLNIPGAHSSGQVDFRVYDNKEGTNWAEAQRHAKQVASIYEMLNAGVRALDIRPSVYGTLPGNVDHYGSSEKTFYLINDGDGNRMGILQQVVYWLDQHPTETVIIMTGRQVAFGNARNSETALNELRDYLMDPKQNIGTDKTTKVVAGDERSRLAWFYDGLDMKHARGKVVLIVRRNGDDTKGYWFSDDQSYTYRVNGRSIEGIGYMNSYMPNYNYTHDQALVEGMKNYDESGGLTSGAVYNSYAFLKDNPDAKVAFDKITVKPNETSTGDFATFYFLDREVIGKRGTYEDNQTYKEGPTWGTNVYFKVPDAFKEDFAPANAVSNYYGGALYELKSFLTNDFLKMAGDPQYRDSWFVTAVPSFAYVDHFQKKNQGYTANWNAWGSVIFELTHEPVRDFIQAHQNQRFGIVYFDFVPGKDYEGNPSFTFDVSTTYSRYIGFNSARQEISTEINNAIIESNFKRTLRTSSGN</sequence>
<evidence type="ECO:0000256" key="1">
    <source>
        <dbReference type="SAM" id="SignalP"/>
    </source>
</evidence>